<protein>
    <submittedName>
        <fullName evidence="4">FeS assembly SUF system protein</fullName>
    </submittedName>
</protein>
<dbReference type="EMBL" id="JANUBB010000010">
    <property type="protein sequence ID" value="MCS3952580.1"/>
    <property type="molecule type" value="Genomic_DNA"/>
</dbReference>
<feature type="domain" description="MIP18 family-like" evidence="2">
    <location>
        <begin position="57"/>
        <end position="127"/>
    </location>
</feature>
<feature type="region of interest" description="Disordered" evidence="1">
    <location>
        <begin position="1"/>
        <end position="36"/>
    </location>
</feature>
<evidence type="ECO:0000313" key="3">
    <source>
        <dbReference type="EMBL" id="MCS3676685.1"/>
    </source>
</evidence>
<dbReference type="InterPro" id="IPR014291">
    <property type="entry name" value="SUF_FeS_clus_asmbl-assoc"/>
</dbReference>
<accession>A0A9X2QY99</accession>
<dbReference type="Proteomes" id="UP001155034">
    <property type="component" value="Unassembled WGS sequence"/>
</dbReference>
<dbReference type="EMBL" id="JANTYZ010000004">
    <property type="protein sequence ID" value="MCS3865274.1"/>
    <property type="molecule type" value="Genomic_DNA"/>
</dbReference>
<dbReference type="Gene3D" id="3.30.300.130">
    <property type="entry name" value="Fe-S cluster assembly (FSCA)"/>
    <property type="match status" value="1"/>
</dbReference>
<evidence type="ECO:0000313" key="5">
    <source>
        <dbReference type="EMBL" id="MCS3952580.1"/>
    </source>
</evidence>
<reference evidence="4" key="1">
    <citation type="submission" date="2022-08" db="EMBL/GenBank/DDBJ databases">
        <title>Genomic Encyclopedia of Type Strains, Phase V (KMG-V): Genome sequencing to study the core and pangenomes of soil and plant-associated prokaryotes.</title>
        <authorList>
            <person name="Whitman W."/>
        </authorList>
    </citation>
    <scope>NUCLEOTIDE SEQUENCE</scope>
    <source>
        <strain evidence="3">0</strain>
        <strain evidence="4">SP2016B</strain>
        <strain evidence="5">SP2017</strain>
    </source>
</reference>
<proteinExistence type="predicted"/>
<dbReference type="NCBIfam" id="TIGR02945">
    <property type="entry name" value="SUF_assoc"/>
    <property type="match status" value="1"/>
</dbReference>
<evidence type="ECO:0000313" key="6">
    <source>
        <dbReference type="Proteomes" id="UP001155034"/>
    </source>
</evidence>
<evidence type="ECO:0000256" key="1">
    <source>
        <dbReference type="SAM" id="MobiDB-lite"/>
    </source>
</evidence>
<dbReference type="InterPro" id="IPR002744">
    <property type="entry name" value="MIP18-like"/>
</dbReference>
<dbReference type="Proteomes" id="UP001155027">
    <property type="component" value="Unassembled WGS sequence"/>
</dbReference>
<organism evidence="4 6">
    <name type="scientific">Salinibacter ruber</name>
    <dbReference type="NCBI Taxonomy" id="146919"/>
    <lineage>
        <taxon>Bacteria</taxon>
        <taxon>Pseudomonadati</taxon>
        <taxon>Rhodothermota</taxon>
        <taxon>Rhodothermia</taxon>
        <taxon>Rhodothermales</taxon>
        <taxon>Salinibacteraceae</taxon>
        <taxon>Salinibacter</taxon>
    </lineage>
</organism>
<dbReference type="SUPFAM" id="SSF117916">
    <property type="entry name" value="Fe-S cluster assembly (FSCA) domain-like"/>
    <property type="match status" value="1"/>
</dbReference>
<dbReference type="AlphaFoldDB" id="A0A9X2QY99"/>
<feature type="compositionally biased region" description="Gly residues" evidence="1">
    <location>
        <begin position="7"/>
        <end position="25"/>
    </location>
</feature>
<comment type="caution">
    <text evidence="4">The sequence shown here is derived from an EMBL/GenBank/DDBJ whole genome shotgun (WGS) entry which is preliminary data.</text>
</comment>
<dbReference type="PANTHER" id="PTHR42831">
    <property type="entry name" value="FE-S PROTEIN MATURATION AUXILIARY FACTOR YITW"/>
    <property type="match status" value="1"/>
</dbReference>
<evidence type="ECO:0000313" key="4">
    <source>
        <dbReference type="EMBL" id="MCS3865274.1"/>
    </source>
</evidence>
<dbReference type="InterPro" id="IPR034904">
    <property type="entry name" value="FSCA_dom_sf"/>
</dbReference>
<dbReference type="EMBL" id="JANUAU010000002">
    <property type="protein sequence ID" value="MCS3676685.1"/>
    <property type="molecule type" value="Genomic_DNA"/>
</dbReference>
<evidence type="ECO:0000259" key="2">
    <source>
        <dbReference type="Pfam" id="PF01883"/>
    </source>
</evidence>
<dbReference type="InterPro" id="IPR052339">
    <property type="entry name" value="Fe-S_Maturation_MIP18"/>
</dbReference>
<sequence>MSPSGAMPGGMGGMGGMPGGGGGGAADIPEEKEQSEIELPETIPDHVQDTPDDDLYQRVVESLREIYDPEIPVNIYDLGLIYHLDVGEDSHVDVLMTLTAPNCPAAGVLPGQAEDAVRETEGVESVNLEMTFEPPFSPQMMSEEARLELGFM</sequence>
<dbReference type="PANTHER" id="PTHR42831:SF1">
    <property type="entry name" value="FE-S PROTEIN MATURATION AUXILIARY FACTOR YITW"/>
    <property type="match status" value="1"/>
</dbReference>
<dbReference type="Pfam" id="PF01883">
    <property type="entry name" value="FeS_assembly_P"/>
    <property type="match status" value="1"/>
</dbReference>
<dbReference type="Proteomes" id="UP001155010">
    <property type="component" value="Unassembled WGS sequence"/>
</dbReference>
<gene>
    <name evidence="3" type="ORF">GGP71_000592</name>
    <name evidence="4" type="ORF">GGP82_001828</name>
    <name evidence="5" type="ORF">GGP83_002552</name>
</gene>
<name>A0A9X2QY99_9BACT</name>